<evidence type="ECO:0000313" key="13">
    <source>
        <dbReference type="EMBL" id="PZQ50533.1"/>
    </source>
</evidence>
<dbReference type="InterPro" id="IPR012910">
    <property type="entry name" value="Plug_dom"/>
</dbReference>
<organism evidence="13 14">
    <name type="scientific">Novosphingobium pentaromativorans</name>
    <dbReference type="NCBI Taxonomy" id="205844"/>
    <lineage>
        <taxon>Bacteria</taxon>
        <taxon>Pseudomonadati</taxon>
        <taxon>Pseudomonadota</taxon>
        <taxon>Alphaproteobacteria</taxon>
        <taxon>Sphingomonadales</taxon>
        <taxon>Sphingomonadaceae</taxon>
        <taxon>Novosphingobium</taxon>
    </lineage>
</organism>
<gene>
    <name evidence="13" type="ORF">DI555_22890</name>
</gene>
<evidence type="ECO:0000256" key="1">
    <source>
        <dbReference type="ARBA" id="ARBA00004571"/>
    </source>
</evidence>
<dbReference type="InterPro" id="IPR000531">
    <property type="entry name" value="Beta-barrel_TonB"/>
</dbReference>
<proteinExistence type="inferred from homology"/>
<evidence type="ECO:0000256" key="9">
    <source>
        <dbReference type="RuleBase" id="RU003357"/>
    </source>
</evidence>
<dbReference type="Gene3D" id="2.40.170.20">
    <property type="entry name" value="TonB-dependent receptor, beta-barrel domain"/>
    <property type="match status" value="1"/>
</dbReference>
<dbReference type="CDD" id="cd01347">
    <property type="entry name" value="ligand_gated_channel"/>
    <property type="match status" value="1"/>
</dbReference>
<keyword evidence="5 9" id="KW-0798">TonB box</keyword>
<comment type="subcellular location">
    <subcellularLocation>
        <location evidence="1 8">Cell outer membrane</location>
        <topology evidence="1 8">Multi-pass membrane protein</topology>
    </subcellularLocation>
</comment>
<dbReference type="Pfam" id="PF00593">
    <property type="entry name" value="TonB_dep_Rec_b-barrel"/>
    <property type="match status" value="1"/>
</dbReference>
<dbReference type="Gene3D" id="2.170.130.10">
    <property type="entry name" value="TonB-dependent receptor, plug domain"/>
    <property type="match status" value="1"/>
</dbReference>
<evidence type="ECO:0000256" key="10">
    <source>
        <dbReference type="SAM" id="MobiDB-lite"/>
    </source>
</evidence>
<evidence type="ECO:0000256" key="7">
    <source>
        <dbReference type="ARBA" id="ARBA00023237"/>
    </source>
</evidence>
<comment type="caution">
    <text evidence="13">The sequence shown here is derived from an EMBL/GenBank/DDBJ whole genome shotgun (WGS) entry which is preliminary data.</text>
</comment>
<dbReference type="AlphaFoldDB" id="A0A2W5Q750"/>
<evidence type="ECO:0000256" key="8">
    <source>
        <dbReference type="PROSITE-ProRule" id="PRU01360"/>
    </source>
</evidence>
<evidence type="ECO:0000313" key="14">
    <source>
        <dbReference type="Proteomes" id="UP000249082"/>
    </source>
</evidence>
<keyword evidence="6 8" id="KW-0472">Membrane</keyword>
<feature type="domain" description="TonB-dependent receptor-like beta-barrel" evidence="11">
    <location>
        <begin position="181"/>
        <end position="660"/>
    </location>
</feature>
<protein>
    <submittedName>
        <fullName evidence="13">TonB-dependent receptor</fullName>
    </submittedName>
</protein>
<evidence type="ECO:0000256" key="2">
    <source>
        <dbReference type="ARBA" id="ARBA00022448"/>
    </source>
</evidence>
<dbReference type="PROSITE" id="PS52016">
    <property type="entry name" value="TONB_DEPENDENT_REC_3"/>
    <property type="match status" value="1"/>
</dbReference>
<dbReference type="PANTHER" id="PTHR47234">
    <property type="match status" value="1"/>
</dbReference>
<keyword evidence="3 8" id="KW-1134">Transmembrane beta strand</keyword>
<accession>A0A2W5Q750</accession>
<evidence type="ECO:0000259" key="11">
    <source>
        <dbReference type="Pfam" id="PF00593"/>
    </source>
</evidence>
<dbReference type="GO" id="GO:0009279">
    <property type="term" value="C:cell outer membrane"/>
    <property type="evidence" value="ECO:0007669"/>
    <property type="project" value="UniProtKB-SubCell"/>
</dbReference>
<reference evidence="13 14" key="1">
    <citation type="submission" date="2017-08" db="EMBL/GenBank/DDBJ databases">
        <title>Infants hospitalized years apart are colonized by the same room-sourced microbial strains.</title>
        <authorList>
            <person name="Brooks B."/>
            <person name="Olm M.R."/>
            <person name="Firek B.A."/>
            <person name="Baker R."/>
            <person name="Thomas B.C."/>
            <person name="Morowitz M.J."/>
            <person name="Banfield J.F."/>
        </authorList>
    </citation>
    <scope>NUCLEOTIDE SEQUENCE [LARGE SCALE GENOMIC DNA]</scope>
    <source>
        <strain evidence="13">S2_005_002_R2_33</strain>
    </source>
</reference>
<name>A0A2W5Q750_9SPHN</name>
<comment type="similarity">
    <text evidence="8 9">Belongs to the TonB-dependent receptor family.</text>
</comment>
<dbReference type="SUPFAM" id="SSF56935">
    <property type="entry name" value="Porins"/>
    <property type="match status" value="1"/>
</dbReference>
<feature type="domain" description="TonB-dependent receptor plug" evidence="12">
    <location>
        <begin position="24"/>
        <end position="94"/>
    </location>
</feature>
<feature type="region of interest" description="Disordered" evidence="10">
    <location>
        <begin position="1"/>
        <end position="22"/>
    </location>
</feature>
<dbReference type="PANTHER" id="PTHR47234:SF1">
    <property type="entry name" value="TONB-DEPENDENT RECEPTOR"/>
    <property type="match status" value="1"/>
</dbReference>
<evidence type="ECO:0000256" key="5">
    <source>
        <dbReference type="ARBA" id="ARBA00023077"/>
    </source>
</evidence>
<evidence type="ECO:0000256" key="6">
    <source>
        <dbReference type="ARBA" id="ARBA00023136"/>
    </source>
</evidence>
<evidence type="ECO:0000256" key="3">
    <source>
        <dbReference type="ARBA" id="ARBA00022452"/>
    </source>
</evidence>
<sequence length="698" mass="73784">MRSIPQSFGGGQNPGLGSNVPTASGVDVGGASTVNLRGLGSDATLTLINGHRLAYNGSRQGVDISALPFAMVERVEIVADGASALYGSDAVAGVANVILRRDYDGILTSANLGTSTGGGDFRQQYGLTAGKRWGSGGFVGSYEFARNSRILTGDRRFSASRPGNTLIPPMQRNAFAGAAHQDLTDTLTFEVDGLFNNRDSVLVQPNNTAGNLAVSRTEKVSQSKSFSIAPSLKLNLQGGWRLALSGVYGTEDVHLASNSYVGNTQAGTIPLCYCNKGSSAELAADGPLFALPGGPAKIAMGLGYRYNQLFIDRGAGNYLTGHHSQDSYYAYGELSLPVVSPGQAISWINRLSFSGALRFEHYPGIDDVVTPKLGMIFAPVPDLALKANWGKSFRAPTLYQQHLAQSVLYYNATTLGGTSGTAMLLTGGNLDLKPEKATSWTATLEYKPHQMPGLGLQIGYFSTRYTDRIVTPITYASQALSNGLYAPYVERSPSLATIDALVANSATFYNATGAPFDASQVVAIANNTSVNAGNQRIHGVDILADYTQDLGEGAGSLALSINASYLRSTQTLIAGAATTQLAGTLFNPPHWRGRGSATWSLDGFSLNATVNRIGGVDDKRGVTPVDISGQTTVDLTARYAFQQPRGPLRGLVLTLTAQNLFNDTPQTIATTSIYDTAFDTTNYSGIGRYIGFGITKAW</sequence>
<dbReference type="Proteomes" id="UP000249082">
    <property type="component" value="Unassembled WGS sequence"/>
</dbReference>
<keyword evidence="13" id="KW-0675">Receptor</keyword>
<evidence type="ECO:0000256" key="4">
    <source>
        <dbReference type="ARBA" id="ARBA00022692"/>
    </source>
</evidence>
<dbReference type="InterPro" id="IPR039426">
    <property type="entry name" value="TonB-dep_rcpt-like"/>
</dbReference>
<keyword evidence="4 8" id="KW-0812">Transmembrane</keyword>
<dbReference type="Pfam" id="PF07715">
    <property type="entry name" value="Plug"/>
    <property type="match status" value="1"/>
</dbReference>
<dbReference type="InterPro" id="IPR036942">
    <property type="entry name" value="Beta-barrel_TonB_sf"/>
</dbReference>
<keyword evidence="7 8" id="KW-0998">Cell outer membrane</keyword>
<dbReference type="EMBL" id="QFPX01000038">
    <property type="protein sequence ID" value="PZQ50533.1"/>
    <property type="molecule type" value="Genomic_DNA"/>
</dbReference>
<keyword evidence="2 8" id="KW-0813">Transport</keyword>
<dbReference type="InterPro" id="IPR037066">
    <property type="entry name" value="Plug_dom_sf"/>
</dbReference>
<evidence type="ECO:0000259" key="12">
    <source>
        <dbReference type="Pfam" id="PF07715"/>
    </source>
</evidence>